<protein>
    <submittedName>
        <fullName evidence="1">Uncharacterized protein</fullName>
    </submittedName>
</protein>
<organism evidence="1 2">
    <name type="scientific">Aquimixticola soesokkakensis</name>
    <dbReference type="NCBI Taxonomy" id="1519096"/>
    <lineage>
        <taxon>Bacteria</taxon>
        <taxon>Pseudomonadati</taxon>
        <taxon>Pseudomonadota</taxon>
        <taxon>Alphaproteobacteria</taxon>
        <taxon>Rhodobacterales</taxon>
        <taxon>Paracoccaceae</taxon>
        <taxon>Aquimixticola</taxon>
    </lineage>
</organism>
<dbReference type="Proteomes" id="UP000193862">
    <property type="component" value="Unassembled WGS sequence"/>
</dbReference>
<name>A0A1Y5TMZ7_9RHOB</name>
<gene>
    <name evidence="1" type="ORF">AQS8620_03188</name>
</gene>
<evidence type="ECO:0000313" key="2">
    <source>
        <dbReference type="Proteomes" id="UP000193862"/>
    </source>
</evidence>
<dbReference type="AlphaFoldDB" id="A0A1Y5TMZ7"/>
<reference evidence="1 2" key="1">
    <citation type="submission" date="2017-03" db="EMBL/GenBank/DDBJ databases">
        <authorList>
            <person name="Afonso C.L."/>
            <person name="Miller P.J."/>
            <person name="Scott M.A."/>
            <person name="Spackman E."/>
            <person name="Goraichik I."/>
            <person name="Dimitrov K.M."/>
            <person name="Suarez D.L."/>
            <person name="Swayne D.E."/>
        </authorList>
    </citation>
    <scope>NUCLEOTIDE SEQUENCE [LARGE SCALE GENOMIC DNA]</scope>
    <source>
        <strain evidence="1 2">CECT 8620</strain>
    </source>
</reference>
<sequence length="59" mass="6353">MDPEDISEFLLPPVQSGRARPITKAGVDSLKAAAEKTVTADINRRGSPLFYRVQAALAL</sequence>
<accession>A0A1Y5TMZ7</accession>
<evidence type="ECO:0000313" key="1">
    <source>
        <dbReference type="EMBL" id="SLN67839.1"/>
    </source>
</evidence>
<dbReference type="EMBL" id="FWFS01000013">
    <property type="protein sequence ID" value="SLN67839.1"/>
    <property type="molecule type" value="Genomic_DNA"/>
</dbReference>
<proteinExistence type="predicted"/>
<keyword evidence="2" id="KW-1185">Reference proteome</keyword>